<evidence type="ECO:0000256" key="4">
    <source>
        <dbReference type="SAM" id="Phobius"/>
    </source>
</evidence>
<dbReference type="PROSITE" id="PS51041">
    <property type="entry name" value="EMI"/>
    <property type="match status" value="1"/>
</dbReference>
<feature type="domain" description="EMI" evidence="5">
    <location>
        <begin position="5"/>
        <end position="81"/>
    </location>
</feature>
<accession>A0A7M7MZL2</accession>
<evidence type="ECO:0000259" key="5">
    <source>
        <dbReference type="PROSITE" id="PS51041"/>
    </source>
</evidence>
<proteinExistence type="predicted"/>
<dbReference type="OrthoDB" id="10175015at2759"/>
<reference evidence="6" key="2">
    <citation type="submission" date="2021-01" db="UniProtKB">
        <authorList>
            <consortium name="EnsemblMetazoa"/>
        </authorList>
    </citation>
    <scope>IDENTIFICATION</scope>
</reference>
<evidence type="ECO:0000256" key="1">
    <source>
        <dbReference type="ARBA" id="ARBA00022729"/>
    </source>
</evidence>
<dbReference type="RefSeq" id="XP_030828807.1">
    <property type="nucleotide sequence ID" value="XM_030972947.1"/>
</dbReference>
<keyword evidence="4" id="KW-1133">Transmembrane helix</keyword>
<keyword evidence="1" id="KW-0732">Signal</keyword>
<reference evidence="7" key="1">
    <citation type="submission" date="2015-02" db="EMBL/GenBank/DDBJ databases">
        <title>Genome sequencing for Strongylocentrotus purpuratus.</title>
        <authorList>
            <person name="Murali S."/>
            <person name="Liu Y."/>
            <person name="Vee V."/>
            <person name="English A."/>
            <person name="Wang M."/>
            <person name="Skinner E."/>
            <person name="Han Y."/>
            <person name="Muzny D.M."/>
            <person name="Worley K.C."/>
            <person name="Gibbs R.A."/>
        </authorList>
    </citation>
    <scope>NUCLEOTIDE SEQUENCE</scope>
</reference>
<dbReference type="GeneID" id="115918308"/>
<dbReference type="KEGG" id="spu:115918308"/>
<evidence type="ECO:0000256" key="2">
    <source>
        <dbReference type="ARBA" id="ARBA00023157"/>
    </source>
</evidence>
<keyword evidence="4" id="KW-0472">Membrane</keyword>
<dbReference type="InParanoid" id="A0A7M7MZL2"/>
<dbReference type="EnsemblMetazoa" id="XM_030972947">
    <property type="protein sequence ID" value="XP_030828807"/>
    <property type="gene ID" value="LOC115918308"/>
</dbReference>
<keyword evidence="7" id="KW-1185">Reference proteome</keyword>
<evidence type="ECO:0000313" key="7">
    <source>
        <dbReference type="Proteomes" id="UP000007110"/>
    </source>
</evidence>
<name>A0A7M7MZL2_STRPU</name>
<dbReference type="Proteomes" id="UP000007110">
    <property type="component" value="Unassembled WGS sequence"/>
</dbReference>
<feature type="region of interest" description="Disordered" evidence="3">
    <location>
        <begin position="218"/>
        <end position="244"/>
    </location>
</feature>
<organism evidence="6 7">
    <name type="scientific">Strongylocentrotus purpuratus</name>
    <name type="common">Purple sea urchin</name>
    <dbReference type="NCBI Taxonomy" id="7668"/>
    <lineage>
        <taxon>Eukaryota</taxon>
        <taxon>Metazoa</taxon>
        <taxon>Echinodermata</taxon>
        <taxon>Eleutherozoa</taxon>
        <taxon>Echinozoa</taxon>
        <taxon>Echinoidea</taxon>
        <taxon>Euechinoidea</taxon>
        <taxon>Echinacea</taxon>
        <taxon>Camarodonta</taxon>
        <taxon>Echinidea</taxon>
        <taxon>Strongylocentrotidae</taxon>
        <taxon>Strongylocentrotus</taxon>
    </lineage>
</organism>
<feature type="region of interest" description="Disordered" evidence="3">
    <location>
        <begin position="84"/>
        <end position="108"/>
    </location>
</feature>
<dbReference type="Pfam" id="PF07546">
    <property type="entry name" value="EMI"/>
    <property type="match status" value="1"/>
</dbReference>
<evidence type="ECO:0000256" key="3">
    <source>
        <dbReference type="SAM" id="MobiDB-lite"/>
    </source>
</evidence>
<protein>
    <recommendedName>
        <fullName evidence="5">EMI domain-containing protein</fullName>
    </recommendedName>
</protein>
<feature type="compositionally biased region" description="Basic and acidic residues" evidence="3">
    <location>
        <begin position="232"/>
        <end position="244"/>
    </location>
</feature>
<feature type="compositionally biased region" description="Basic residues" evidence="3">
    <location>
        <begin position="219"/>
        <end position="231"/>
    </location>
</feature>
<feature type="transmembrane region" description="Helical" evidence="4">
    <location>
        <begin position="123"/>
        <end position="147"/>
    </location>
</feature>
<evidence type="ECO:0000313" key="6">
    <source>
        <dbReference type="EnsemblMetazoa" id="XP_030828807"/>
    </source>
</evidence>
<feature type="region of interest" description="Disordered" evidence="3">
    <location>
        <begin position="162"/>
        <end position="202"/>
    </location>
</feature>
<dbReference type="AlphaFoldDB" id="A0A7M7MZL2"/>
<keyword evidence="2" id="KW-1015">Disulfide bond</keyword>
<dbReference type="InterPro" id="IPR011489">
    <property type="entry name" value="EMI_domain"/>
</dbReference>
<keyword evidence="4" id="KW-0812">Transmembrane</keyword>
<sequence>MASLEPGRCTKIVSATITVMQSYQTQKRISTKTRCGWLHLAYCRKYRMTPHVAYRQATKIVYVNARKCCVGFMEVNGVCEPQGGRTLPPPTTTITAPPALTTPRDDRMPDDEMKMIDNSLQKFVFFIIVLVAILIIGIIIGAVIVHLCGGRKEVMRRISTRRFTRKTKKETTKDGNGKTSTETSKNDLPPRYESCNKPTTSDSKVGVAYHPNGHDHAHGHAHVHTHGHNHGHVKDHAHGHNHGHTHDHVYGHAHNASQPTAPPYGLEYANVDSDIGQAKSCESQAGYVEVYESDPLPTKTGHH</sequence>
<feature type="compositionally biased region" description="Low complexity" evidence="3">
    <location>
        <begin position="92"/>
        <end position="102"/>
    </location>
</feature>